<dbReference type="AlphaFoldDB" id="A0A382ALJ3"/>
<proteinExistence type="predicted"/>
<organism evidence="1">
    <name type="scientific">marine metagenome</name>
    <dbReference type="NCBI Taxonomy" id="408172"/>
    <lineage>
        <taxon>unclassified sequences</taxon>
        <taxon>metagenomes</taxon>
        <taxon>ecological metagenomes</taxon>
    </lineage>
</organism>
<name>A0A382ALJ3_9ZZZZ</name>
<accession>A0A382ALJ3</accession>
<dbReference type="EMBL" id="UINC01025827">
    <property type="protein sequence ID" value="SVB02141.1"/>
    <property type="molecule type" value="Genomic_DNA"/>
</dbReference>
<reference evidence="1" key="1">
    <citation type="submission" date="2018-05" db="EMBL/GenBank/DDBJ databases">
        <authorList>
            <person name="Lanie J.A."/>
            <person name="Ng W.-L."/>
            <person name="Kazmierczak K.M."/>
            <person name="Andrzejewski T.M."/>
            <person name="Davidsen T.M."/>
            <person name="Wayne K.J."/>
            <person name="Tettelin H."/>
            <person name="Glass J.I."/>
            <person name="Rusch D."/>
            <person name="Podicherti R."/>
            <person name="Tsui H.-C.T."/>
            <person name="Winkler M.E."/>
        </authorList>
    </citation>
    <scope>NUCLEOTIDE SEQUENCE</scope>
</reference>
<protein>
    <submittedName>
        <fullName evidence="1">Uncharacterized protein</fullName>
    </submittedName>
</protein>
<sequence length="85" mass="9530">MESKTKVVTSYVSHEDVQSAMERFLDHGGEITKIDDPCQEILLRSDMNEEDMNYIDPHAANPSRNGLGQVGNVLQQKVQAELKQA</sequence>
<gene>
    <name evidence="1" type="ORF">METZ01_LOCUS154995</name>
</gene>
<evidence type="ECO:0000313" key="1">
    <source>
        <dbReference type="EMBL" id="SVB02141.1"/>
    </source>
</evidence>